<protein>
    <recommendedName>
        <fullName evidence="3">GHMP kinase N-terminal domain-containing protein</fullName>
    </recommendedName>
</protein>
<dbReference type="InterPro" id="IPR020568">
    <property type="entry name" value="Ribosomal_Su5_D2-typ_SF"/>
</dbReference>
<dbReference type="Gene3D" id="3.30.230.10">
    <property type="match status" value="1"/>
</dbReference>
<dbReference type="Gene3D" id="3.30.70.890">
    <property type="entry name" value="GHMP kinase, C-terminal domain"/>
    <property type="match status" value="1"/>
</dbReference>
<evidence type="ECO:0000313" key="4">
    <source>
        <dbReference type="EMBL" id="GAA5803737.1"/>
    </source>
</evidence>
<evidence type="ECO:0000256" key="1">
    <source>
        <dbReference type="ARBA" id="ARBA00022741"/>
    </source>
</evidence>
<evidence type="ECO:0000256" key="2">
    <source>
        <dbReference type="ARBA" id="ARBA00022840"/>
    </source>
</evidence>
<dbReference type="InterPro" id="IPR029044">
    <property type="entry name" value="Nucleotide-diphossugar_trans"/>
</dbReference>
<dbReference type="SUPFAM" id="SSF53448">
    <property type="entry name" value="Nucleotide-diphospho-sugar transferases"/>
    <property type="match status" value="1"/>
</dbReference>
<dbReference type="PANTHER" id="PTHR38710">
    <property type="entry name" value="WITH PUTATIVE URIDYL PYROPHOSPHORYLASE-RELATED"/>
    <property type="match status" value="1"/>
</dbReference>
<accession>A0ABP9YBQ2</accession>
<dbReference type="Pfam" id="PF00288">
    <property type="entry name" value="GHMP_kinases_N"/>
    <property type="match status" value="1"/>
</dbReference>
<gene>
    <name evidence="4" type="ORF">HPULCUR_009221</name>
</gene>
<organism evidence="4 5">
    <name type="scientific">Helicostylum pulchrum</name>
    <dbReference type="NCBI Taxonomy" id="562976"/>
    <lineage>
        <taxon>Eukaryota</taxon>
        <taxon>Fungi</taxon>
        <taxon>Fungi incertae sedis</taxon>
        <taxon>Mucoromycota</taxon>
        <taxon>Mucoromycotina</taxon>
        <taxon>Mucoromycetes</taxon>
        <taxon>Mucorales</taxon>
        <taxon>Mucorineae</taxon>
        <taxon>Mucoraceae</taxon>
        <taxon>Helicostylum</taxon>
    </lineage>
</organism>
<evidence type="ECO:0000313" key="5">
    <source>
        <dbReference type="Proteomes" id="UP001476247"/>
    </source>
</evidence>
<dbReference type="InterPro" id="IPR053034">
    <property type="entry name" value="Glucuronokinase-like"/>
</dbReference>
<dbReference type="InterPro" id="IPR006204">
    <property type="entry name" value="GHMP_kinase_N_dom"/>
</dbReference>
<sequence length="601" mass="68160">MSPISKTLVILASSTESTQIEKDIKERYDSNFLRFRGVPKGLLPISGRPALSWWYEYTKSIFQNVYIVTNAYNFKHFERWSSGVNFPRENILNSGLSTGVLSDIAFVHRVKKIQTDIVITPAELFCDEDTLPIDYKDLFFKASNFIRYTKSFVPFAFGMSQEVLRGLDDHNENNLVTLPYKDPKQLNWLDELDLYVQVQSLAQISSTDGLPLFDFVNPQLSLSSYIDHWVYSLDHKLVQRSNKLELQTKPIHIKSYARVGLMGNPSDGFFGKTMSLLISNFWAEVTLIPNDPTQSALEAITILPNPVSDPHKFSCMANLVGVSEIDGYETGDRLLQACCKVFYRYCQQQKININTRQGFKMMFETNIPRQVGLAGSSAIITALWKMLTCFYGVTLQHIPLEIQASLVLKVEQEELGIAAGLQDRVIQAFGGLVYMDFDKEYMEKNGHGKYEQLDVSSLPKLWLAYVADPDDSGKVHSKVKQRFLNGDEEIILAMKKFASFTEQARASLKNSDHKKFAHLMSSNFNLRRETYGDSVVGAPNLRMVELARQHNCAAKFPGSGGAVIGMWDGDDHSTEKKDLLKLRRALENEGFVFLEINPMVY</sequence>
<name>A0ABP9YBQ2_9FUNG</name>
<dbReference type="InterPro" id="IPR036554">
    <property type="entry name" value="GHMP_kinase_C_sf"/>
</dbReference>
<dbReference type="Gene3D" id="3.90.550.10">
    <property type="entry name" value="Spore Coat Polysaccharide Biosynthesis Protein SpsA, Chain A"/>
    <property type="match status" value="1"/>
</dbReference>
<keyword evidence="5" id="KW-1185">Reference proteome</keyword>
<dbReference type="SUPFAM" id="SSF55060">
    <property type="entry name" value="GHMP Kinase, C-terminal domain"/>
    <property type="match status" value="1"/>
</dbReference>
<reference evidence="4 5" key="1">
    <citation type="submission" date="2024-04" db="EMBL/GenBank/DDBJ databases">
        <title>genome sequences of Mucor flavus KT1a and Helicostylum pulchrum KT1b strains isolation_sourced from the surface of a dry-aged beef.</title>
        <authorList>
            <person name="Toyotome T."/>
            <person name="Hosono M."/>
            <person name="Torimaru M."/>
            <person name="Fukuda K."/>
            <person name="Mikami N."/>
        </authorList>
    </citation>
    <scope>NUCLEOTIDE SEQUENCE [LARGE SCALE GENOMIC DNA]</scope>
    <source>
        <strain evidence="4 5">KT1b</strain>
    </source>
</reference>
<dbReference type="PANTHER" id="PTHR38710:SF1">
    <property type="entry name" value="WITH PUTATIVE URIDYL PYROPHOSPHORYLASE-RELATED"/>
    <property type="match status" value="1"/>
</dbReference>
<dbReference type="InterPro" id="IPR014721">
    <property type="entry name" value="Ribsml_uS5_D2-typ_fold_subgr"/>
</dbReference>
<comment type="caution">
    <text evidence="4">The sequence shown here is derived from an EMBL/GenBank/DDBJ whole genome shotgun (WGS) entry which is preliminary data.</text>
</comment>
<keyword evidence="1" id="KW-0547">Nucleotide-binding</keyword>
<proteinExistence type="predicted"/>
<dbReference type="PRINTS" id="PR00959">
    <property type="entry name" value="MEVGALKINASE"/>
</dbReference>
<dbReference type="EMBL" id="BAABUJ010000030">
    <property type="protein sequence ID" value="GAA5803737.1"/>
    <property type="molecule type" value="Genomic_DNA"/>
</dbReference>
<dbReference type="SUPFAM" id="SSF54211">
    <property type="entry name" value="Ribosomal protein S5 domain 2-like"/>
    <property type="match status" value="1"/>
</dbReference>
<dbReference type="Proteomes" id="UP001476247">
    <property type="component" value="Unassembled WGS sequence"/>
</dbReference>
<keyword evidence="2" id="KW-0067">ATP-binding</keyword>
<feature type="domain" description="GHMP kinase N-terminal" evidence="3">
    <location>
        <begin position="347"/>
        <end position="431"/>
    </location>
</feature>
<evidence type="ECO:0000259" key="3">
    <source>
        <dbReference type="Pfam" id="PF00288"/>
    </source>
</evidence>